<dbReference type="InterPro" id="IPR013087">
    <property type="entry name" value="Znf_C2H2_type"/>
</dbReference>
<evidence type="ECO:0000256" key="3">
    <source>
        <dbReference type="ARBA" id="ARBA00022737"/>
    </source>
</evidence>
<feature type="domain" description="C2H2-type" evidence="11">
    <location>
        <begin position="365"/>
        <end position="395"/>
    </location>
</feature>
<dbReference type="GO" id="GO:0010468">
    <property type="term" value="P:regulation of gene expression"/>
    <property type="evidence" value="ECO:0007669"/>
    <property type="project" value="TreeGrafter"/>
</dbReference>
<keyword evidence="6" id="KW-0805">Transcription regulation</keyword>
<sequence>MAMHLASMVHSSGREREVPVHHRHLQQQLHQHHQQQQHQQQNPHFYSQPQQIVQQRVYDVPANAAPTQYSHHHAAEYQYQRHPQSPPSPPVEEQKPSLPSISSLLVIAGDAEKAASETAGQSPKSQQHQFQQPQAQQQSPQIKQEPPRVAQHMHQMHQTEGRPDQATHAFGPAIVSNPRMTLPPTPPMQPDSVVDGNQSPSAASSHSALSTPYFLGQSLNNMEPHQQRQNHPTAPPAKRQSVPAQPSMSPYNVSAYSQSPYVASPGAASTSSFYSPETHPYSSVAMYDQRPLPSNFQPQTMPLPVPTGTANGSNPWQHHHYISASSQAAFPQSQDRYICSTCNKAFSRPSSLRIHSHSHTGEKPYKCPQPGCGKAFSVRSNMKRHERGCHAAAGASITTPS</sequence>
<keyword evidence="3" id="KW-0677">Repeat</keyword>
<dbReference type="FunFam" id="3.30.160.60:FF:000060">
    <property type="entry name" value="zinc finger protein 436"/>
    <property type="match status" value="1"/>
</dbReference>
<evidence type="ECO:0000256" key="5">
    <source>
        <dbReference type="ARBA" id="ARBA00022833"/>
    </source>
</evidence>
<evidence type="ECO:0000313" key="12">
    <source>
        <dbReference type="EMBL" id="ORY18689.1"/>
    </source>
</evidence>
<dbReference type="SUPFAM" id="SSF57667">
    <property type="entry name" value="beta-beta-alpha zinc fingers"/>
    <property type="match status" value="1"/>
</dbReference>
<feature type="domain" description="C2H2-type" evidence="11">
    <location>
        <begin position="337"/>
        <end position="364"/>
    </location>
</feature>
<dbReference type="PROSITE" id="PS00028">
    <property type="entry name" value="ZINC_FINGER_C2H2_1"/>
    <property type="match status" value="2"/>
</dbReference>
<evidence type="ECO:0000256" key="6">
    <source>
        <dbReference type="ARBA" id="ARBA00023015"/>
    </source>
</evidence>
<keyword evidence="4 9" id="KW-0863">Zinc-finger</keyword>
<dbReference type="SMART" id="SM00355">
    <property type="entry name" value="ZnF_C2H2"/>
    <property type="match status" value="2"/>
</dbReference>
<evidence type="ECO:0000256" key="4">
    <source>
        <dbReference type="ARBA" id="ARBA00022771"/>
    </source>
</evidence>
<evidence type="ECO:0000256" key="10">
    <source>
        <dbReference type="SAM" id="MobiDB-lite"/>
    </source>
</evidence>
<dbReference type="STRING" id="1231657.A0A1Y2A839"/>
<evidence type="ECO:0000259" key="11">
    <source>
        <dbReference type="PROSITE" id="PS50157"/>
    </source>
</evidence>
<dbReference type="EMBL" id="MCFA01000005">
    <property type="protein sequence ID" value="ORY18689.1"/>
    <property type="molecule type" value="Genomic_DNA"/>
</dbReference>
<keyword evidence="13" id="KW-1185">Reference proteome</keyword>
<evidence type="ECO:0000256" key="2">
    <source>
        <dbReference type="ARBA" id="ARBA00022723"/>
    </source>
</evidence>
<dbReference type="GO" id="GO:0008270">
    <property type="term" value="F:zinc ion binding"/>
    <property type="evidence" value="ECO:0007669"/>
    <property type="project" value="UniProtKB-KW"/>
</dbReference>
<dbReference type="OrthoDB" id="6077919at2759"/>
<feature type="compositionally biased region" description="Polar residues" evidence="10">
    <location>
        <begin position="242"/>
        <end position="251"/>
    </location>
</feature>
<dbReference type="GO" id="GO:0005634">
    <property type="term" value="C:nucleus"/>
    <property type="evidence" value="ECO:0007669"/>
    <property type="project" value="UniProtKB-SubCell"/>
</dbReference>
<feature type="compositionally biased region" description="Basic residues" evidence="10">
    <location>
        <begin position="21"/>
        <end position="35"/>
    </location>
</feature>
<feature type="region of interest" description="Disordered" evidence="10">
    <location>
        <begin position="1"/>
        <end position="45"/>
    </location>
</feature>
<dbReference type="AlphaFoldDB" id="A0A1Y2A839"/>
<gene>
    <name evidence="12" type="ORF">BCR34DRAFT_595924</name>
</gene>
<dbReference type="Gene3D" id="3.30.160.60">
    <property type="entry name" value="Classic Zinc Finger"/>
    <property type="match status" value="2"/>
</dbReference>
<feature type="compositionally biased region" description="Low complexity" evidence="10">
    <location>
        <begin position="121"/>
        <end position="144"/>
    </location>
</feature>
<organism evidence="12 13">
    <name type="scientific">Clohesyomyces aquaticus</name>
    <dbReference type="NCBI Taxonomy" id="1231657"/>
    <lineage>
        <taxon>Eukaryota</taxon>
        <taxon>Fungi</taxon>
        <taxon>Dikarya</taxon>
        <taxon>Ascomycota</taxon>
        <taxon>Pezizomycotina</taxon>
        <taxon>Dothideomycetes</taxon>
        <taxon>Pleosporomycetidae</taxon>
        <taxon>Pleosporales</taxon>
        <taxon>Lindgomycetaceae</taxon>
        <taxon>Clohesyomyces</taxon>
    </lineage>
</organism>
<dbReference type="PROSITE" id="PS50157">
    <property type="entry name" value="ZINC_FINGER_C2H2_2"/>
    <property type="match status" value="2"/>
</dbReference>
<dbReference type="PANTHER" id="PTHR16515:SF49">
    <property type="entry name" value="GASTRULA ZINC FINGER PROTEIN XLCGF49.1-LIKE-RELATED"/>
    <property type="match status" value="1"/>
</dbReference>
<evidence type="ECO:0000313" key="13">
    <source>
        <dbReference type="Proteomes" id="UP000193144"/>
    </source>
</evidence>
<evidence type="ECO:0000256" key="7">
    <source>
        <dbReference type="ARBA" id="ARBA00023163"/>
    </source>
</evidence>
<accession>A0A1Y2A839</accession>
<name>A0A1Y2A839_9PLEO</name>
<dbReference type="PANTHER" id="PTHR16515">
    <property type="entry name" value="PR DOMAIN ZINC FINGER PROTEIN"/>
    <property type="match status" value="1"/>
</dbReference>
<feature type="region of interest" description="Disordered" evidence="10">
    <location>
        <begin position="223"/>
        <end position="251"/>
    </location>
</feature>
<dbReference type="Proteomes" id="UP000193144">
    <property type="component" value="Unassembled WGS sequence"/>
</dbReference>
<dbReference type="Pfam" id="PF00096">
    <property type="entry name" value="zf-C2H2"/>
    <property type="match status" value="2"/>
</dbReference>
<evidence type="ECO:0000256" key="9">
    <source>
        <dbReference type="PROSITE-ProRule" id="PRU00042"/>
    </source>
</evidence>
<keyword evidence="7" id="KW-0804">Transcription</keyword>
<evidence type="ECO:0000256" key="8">
    <source>
        <dbReference type="ARBA" id="ARBA00023242"/>
    </source>
</evidence>
<proteinExistence type="predicted"/>
<reference evidence="12 13" key="1">
    <citation type="submission" date="2016-07" db="EMBL/GenBank/DDBJ databases">
        <title>Pervasive Adenine N6-methylation of Active Genes in Fungi.</title>
        <authorList>
            <consortium name="DOE Joint Genome Institute"/>
            <person name="Mondo S.J."/>
            <person name="Dannebaum R.O."/>
            <person name="Kuo R.C."/>
            <person name="Labutti K."/>
            <person name="Haridas S."/>
            <person name="Kuo A."/>
            <person name="Salamov A."/>
            <person name="Ahrendt S.R."/>
            <person name="Lipzen A."/>
            <person name="Sullivan W."/>
            <person name="Andreopoulos W.B."/>
            <person name="Clum A."/>
            <person name="Lindquist E."/>
            <person name="Daum C."/>
            <person name="Ramamoorthy G.K."/>
            <person name="Gryganskyi A."/>
            <person name="Culley D."/>
            <person name="Magnuson J.K."/>
            <person name="James T.Y."/>
            <person name="O'Malley M.A."/>
            <person name="Stajich J.E."/>
            <person name="Spatafora J.W."/>
            <person name="Visel A."/>
            <person name="Grigoriev I.V."/>
        </authorList>
    </citation>
    <scope>NUCLEOTIDE SEQUENCE [LARGE SCALE GENOMIC DNA]</scope>
    <source>
        <strain evidence="12 13">CBS 115471</strain>
    </source>
</reference>
<feature type="region of interest" description="Disordered" evidence="10">
    <location>
        <begin position="112"/>
        <end position="208"/>
    </location>
</feature>
<feature type="region of interest" description="Disordered" evidence="10">
    <location>
        <begin position="77"/>
        <end position="97"/>
    </location>
</feature>
<keyword evidence="2" id="KW-0479">Metal-binding</keyword>
<dbReference type="FunFam" id="3.30.160.60:FF:000176">
    <property type="entry name" value="zinc finger protein 70"/>
    <property type="match status" value="1"/>
</dbReference>
<dbReference type="InterPro" id="IPR036236">
    <property type="entry name" value="Znf_C2H2_sf"/>
</dbReference>
<feature type="compositionally biased region" description="Low complexity" evidence="10">
    <location>
        <begin position="199"/>
        <end position="208"/>
    </location>
</feature>
<comment type="subcellular location">
    <subcellularLocation>
        <location evidence="1">Nucleus</location>
    </subcellularLocation>
</comment>
<keyword evidence="5" id="KW-0862">Zinc</keyword>
<dbReference type="InterPro" id="IPR050331">
    <property type="entry name" value="Zinc_finger"/>
</dbReference>
<feature type="compositionally biased region" description="Polar residues" evidence="10">
    <location>
        <begin position="223"/>
        <end position="232"/>
    </location>
</feature>
<comment type="caution">
    <text evidence="12">The sequence shown here is derived from an EMBL/GenBank/DDBJ whole genome shotgun (WGS) entry which is preliminary data.</text>
</comment>
<feature type="region of interest" description="Disordered" evidence="10">
    <location>
        <begin position="288"/>
        <end position="312"/>
    </location>
</feature>
<evidence type="ECO:0000256" key="1">
    <source>
        <dbReference type="ARBA" id="ARBA00004123"/>
    </source>
</evidence>
<keyword evidence="8" id="KW-0539">Nucleus</keyword>
<protein>
    <recommendedName>
        <fullName evidence="11">C2H2-type domain-containing protein</fullName>
    </recommendedName>
</protein>